<reference evidence="1 2" key="1">
    <citation type="submission" date="2014-03" db="EMBL/GenBank/DDBJ databases">
        <title>Draft genome sequence of the Serratia grimesii strain a2.</title>
        <authorList>
            <person name="Toymentseva A."/>
            <person name="Kazakov S."/>
            <person name="Giliazeva A."/>
            <person name="Ismagilova R."/>
            <person name="Shah R."/>
            <person name="Sharipova M."/>
            <person name="Khaitlina S."/>
            <person name="Mardanova A."/>
        </authorList>
    </citation>
    <scope>NUCLEOTIDE SEQUENCE [LARGE SCALE GENOMIC DNA]</scope>
    <source>
        <strain evidence="1 2">A2</strain>
    </source>
</reference>
<dbReference type="Proteomes" id="UP000028721">
    <property type="component" value="Unassembled WGS sequence"/>
</dbReference>
<comment type="caution">
    <text evidence="1">The sequence shown here is derived from an EMBL/GenBank/DDBJ whole genome shotgun (WGS) entry which is preliminary data.</text>
</comment>
<organism evidence="1 2">
    <name type="scientific">Serratia grimesii</name>
    <dbReference type="NCBI Taxonomy" id="82995"/>
    <lineage>
        <taxon>Bacteria</taxon>
        <taxon>Pseudomonadati</taxon>
        <taxon>Pseudomonadota</taxon>
        <taxon>Gammaproteobacteria</taxon>
        <taxon>Enterobacterales</taxon>
        <taxon>Yersiniaceae</taxon>
        <taxon>Serratia</taxon>
    </lineage>
</organism>
<accession>A0ABR4UAF4</accession>
<sequence>MQAAETHYLDNGFTFNIPPAPYRRRICVPLLMAIAPGGKSEAKHMLVYKGAWVTEAKAKGSIFPDGSFTPATACNSWNTYIEPNQSVSIQAVGESSNGGYVLPSITVLIGQD</sequence>
<evidence type="ECO:0000313" key="2">
    <source>
        <dbReference type="Proteomes" id="UP000028721"/>
    </source>
</evidence>
<protein>
    <submittedName>
        <fullName evidence="1">Uncharacterized protein</fullName>
    </submittedName>
</protein>
<gene>
    <name evidence="1" type="ORF">CR62_24230</name>
</gene>
<dbReference type="EMBL" id="JGVP01000009">
    <property type="protein sequence ID" value="KFB89015.1"/>
    <property type="molecule type" value="Genomic_DNA"/>
</dbReference>
<proteinExistence type="predicted"/>
<name>A0ABR4UAF4_9GAMM</name>
<evidence type="ECO:0000313" key="1">
    <source>
        <dbReference type="EMBL" id="KFB89015.1"/>
    </source>
</evidence>
<keyword evidence="2" id="KW-1185">Reference proteome</keyword>